<dbReference type="RefSeq" id="WP_214623789.1">
    <property type="nucleotide sequence ID" value="NZ_JAHGAW010000007.1"/>
</dbReference>
<feature type="active site" evidence="6">
    <location>
        <position position="99"/>
    </location>
</feature>
<dbReference type="AlphaFoldDB" id="A0A9X1DCS7"/>
<keyword evidence="10" id="KW-1185">Reference proteome</keyword>
<dbReference type="GO" id="GO:0009003">
    <property type="term" value="F:signal peptidase activity"/>
    <property type="evidence" value="ECO:0007669"/>
    <property type="project" value="UniProtKB-EC"/>
</dbReference>
<name>A0A9X1DCS7_9SPHN</name>
<comment type="subcellular location">
    <subcellularLocation>
        <location evidence="7">Membrane</location>
        <topology evidence="7">Single-pass type II membrane protein</topology>
    </subcellularLocation>
</comment>
<comment type="similarity">
    <text evidence="2 7">Belongs to the peptidase S26 family.</text>
</comment>
<dbReference type="NCBIfam" id="TIGR02227">
    <property type="entry name" value="sigpep_I_bact"/>
    <property type="match status" value="1"/>
</dbReference>
<evidence type="ECO:0000259" key="8">
    <source>
        <dbReference type="Pfam" id="PF10502"/>
    </source>
</evidence>
<evidence type="ECO:0000256" key="4">
    <source>
        <dbReference type="ARBA" id="ARBA00019232"/>
    </source>
</evidence>
<comment type="catalytic activity">
    <reaction evidence="1 7">
        <text>Cleavage of hydrophobic, N-terminal signal or leader sequences from secreted and periplasmic proteins.</text>
        <dbReference type="EC" id="3.4.21.89"/>
    </reaction>
</comment>
<dbReference type="InterPro" id="IPR019533">
    <property type="entry name" value="Peptidase_S26"/>
</dbReference>
<dbReference type="EMBL" id="JAHGAW010000007">
    <property type="protein sequence ID" value="MBT2187646.1"/>
    <property type="molecule type" value="Genomic_DNA"/>
</dbReference>
<evidence type="ECO:0000256" key="2">
    <source>
        <dbReference type="ARBA" id="ARBA00009370"/>
    </source>
</evidence>
<dbReference type="GO" id="GO:0016020">
    <property type="term" value="C:membrane"/>
    <property type="evidence" value="ECO:0007669"/>
    <property type="project" value="UniProtKB-SubCell"/>
</dbReference>
<feature type="domain" description="Peptidase S26" evidence="8">
    <location>
        <begin position="9"/>
        <end position="244"/>
    </location>
</feature>
<comment type="caution">
    <text evidence="9">The sequence shown here is derived from an EMBL/GenBank/DDBJ whole genome shotgun (WGS) entry which is preliminary data.</text>
</comment>
<dbReference type="Proteomes" id="UP001138757">
    <property type="component" value="Unassembled WGS sequence"/>
</dbReference>
<reference evidence="9" key="1">
    <citation type="submission" date="2021-05" db="EMBL/GenBank/DDBJ databases">
        <title>Genome of Sphingobium sp. strain.</title>
        <authorList>
            <person name="Fan R."/>
        </authorList>
    </citation>
    <scope>NUCLEOTIDE SEQUENCE</scope>
    <source>
        <strain evidence="9">H33</strain>
    </source>
</reference>
<keyword evidence="7" id="KW-0812">Transmembrane</keyword>
<dbReference type="PROSITE" id="PS00761">
    <property type="entry name" value="SPASE_I_3"/>
    <property type="match status" value="1"/>
</dbReference>
<keyword evidence="5 7" id="KW-0378">Hydrolase</keyword>
<dbReference type="GO" id="GO:0004252">
    <property type="term" value="F:serine-type endopeptidase activity"/>
    <property type="evidence" value="ECO:0007669"/>
    <property type="project" value="InterPro"/>
</dbReference>
<organism evidence="9 10">
    <name type="scientific">Sphingobium nicotianae</name>
    <dbReference type="NCBI Taxonomy" id="2782607"/>
    <lineage>
        <taxon>Bacteria</taxon>
        <taxon>Pseudomonadati</taxon>
        <taxon>Pseudomonadota</taxon>
        <taxon>Alphaproteobacteria</taxon>
        <taxon>Sphingomonadales</taxon>
        <taxon>Sphingomonadaceae</taxon>
        <taxon>Sphingobium</taxon>
    </lineage>
</organism>
<sequence length="272" mass="30332">MSQKSETWDLISFLVKLALVVVLFRSLLVSPFNIPSESMQPRLLIGDYLLVSKWPYGYSRYSLPFHPHLFDGRILGSVPERGDVVVFAAPRNPDEDWIKRVIGLPGDYIQVRSGIVFLNGQAIPKRRVADLVIPVSPNMVAAARNERALSPCFREEFEFSDAMGARHCRYPRYRETLPNGKSYEVLDLIDGPADNTGVYVVPKGHVFVMGDNRDRSADSRISVESGGVGALPMDHLVGRAMVSFFSTDGSASLLLPWTWFGATRPERIGEGF</sequence>
<evidence type="ECO:0000256" key="3">
    <source>
        <dbReference type="ARBA" id="ARBA00013208"/>
    </source>
</evidence>
<feature type="active site" evidence="6">
    <location>
        <position position="38"/>
    </location>
</feature>
<dbReference type="InterPro" id="IPR000223">
    <property type="entry name" value="Pept_S26A_signal_pept_1"/>
</dbReference>
<dbReference type="CDD" id="cd06530">
    <property type="entry name" value="S26_SPase_I"/>
    <property type="match status" value="1"/>
</dbReference>
<dbReference type="PROSITE" id="PS00760">
    <property type="entry name" value="SPASE_I_2"/>
    <property type="match status" value="1"/>
</dbReference>
<evidence type="ECO:0000256" key="1">
    <source>
        <dbReference type="ARBA" id="ARBA00000677"/>
    </source>
</evidence>
<dbReference type="Gene3D" id="2.10.109.10">
    <property type="entry name" value="Umud Fragment, subunit A"/>
    <property type="match status" value="1"/>
</dbReference>
<dbReference type="InterPro" id="IPR019757">
    <property type="entry name" value="Pept_S26A_signal_pept_1_Lys-AS"/>
</dbReference>
<evidence type="ECO:0000313" key="9">
    <source>
        <dbReference type="EMBL" id="MBT2187646.1"/>
    </source>
</evidence>
<keyword evidence="7" id="KW-0472">Membrane</keyword>
<dbReference type="EC" id="3.4.21.89" evidence="3 7"/>
<feature type="transmembrane region" description="Helical" evidence="7">
    <location>
        <begin position="7"/>
        <end position="28"/>
    </location>
</feature>
<dbReference type="PANTHER" id="PTHR43390">
    <property type="entry name" value="SIGNAL PEPTIDASE I"/>
    <property type="match status" value="1"/>
</dbReference>
<evidence type="ECO:0000256" key="5">
    <source>
        <dbReference type="ARBA" id="ARBA00022801"/>
    </source>
</evidence>
<dbReference type="GO" id="GO:0006465">
    <property type="term" value="P:signal peptide processing"/>
    <property type="evidence" value="ECO:0007669"/>
    <property type="project" value="InterPro"/>
</dbReference>
<dbReference type="SUPFAM" id="SSF51306">
    <property type="entry name" value="LexA/Signal peptidase"/>
    <property type="match status" value="1"/>
</dbReference>
<dbReference type="Pfam" id="PF10502">
    <property type="entry name" value="Peptidase_S26"/>
    <property type="match status" value="1"/>
</dbReference>
<protein>
    <recommendedName>
        <fullName evidence="4 7">Signal peptidase I</fullName>
        <ecNumber evidence="3 7">3.4.21.89</ecNumber>
    </recommendedName>
</protein>
<evidence type="ECO:0000313" key="10">
    <source>
        <dbReference type="Proteomes" id="UP001138757"/>
    </source>
</evidence>
<keyword evidence="7" id="KW-0645">Protease</keyword>
<accession>A0A9X1DCS7</accession>
<evidence type="ECO:0000256" key="7">
    <source>
        <dbReference type="RuleBase" id="RU362042"/>
    </source>
</evidence>
<evidence type="ECO:0000256" key="6">
    <source>
        <dbReference type="PIRSR" id="PIRSR600223-1"/>
    </source>
</evidence>
<dbReference type="InterPro" id="IPR019758">
    <property type="entry name" value="Pept_S26A_signal_pept_1_CS"/>
</dbReference>
<keyword evidence="7" id="KW-1133">Transmembrane helix</keyword>
<proteinExistence type="inferred from homology"/>
<dbReference type="PRINTS" id="PR00727">
    <property type="entry name" value="LEADERPTASE"/>
</dbReference>
<dbReference type="InterPro" id="IPR036286">
    <property type="entry name" value="LexA/Signal_pep-like_sf"/>
</dbReference>
<dbReference type="PANTHER" id="PTHR43390:SF1">
    <property type="entry name" value="CHLOROPLAST PROCESSING PEPTIDASE"/>
    <property type="match status" value="1"/>
</dbReference>
<gene>
    <name evidence="9" type="primary">lepB</name>
    <name evidence="9" type="ORF">KK488_11900</name>
</gene>